<feature type="domain" description="HTH tetR-type" evidence="5">
    <location>
        <begin position="2"/>
        <end position="62"/>
    </location>
</feature>
<proteinExistence type="predicted"/>
<gene>
    <name evidence="6" type="ORF">GQF63_05565</name>
</gene>
<keyword evidence="1" id="KW-0805">Transcription regulation</keyword>
<protein>
    <submittedName>
        <fullName evidence="6">TetR family transcriptional regulator</fullName>
    </submittedName>
</protein>
<comment type="caution">
    <text evidence="6">The sequence shown here is derived from an EMBL/GenBank/DDBJ whole genome shotgun (WGS) entry which is preliminary data.</text>
</comment>
<dbReference type="EMBL" id="WSQA01000003">
    <property type="protein sequence ID" value="MVZ61482.1"/>
    <property type="molecule type" value="Genomic_DNA"/>
</dbReference>
<dbReference type="SUPFAM" id="SSF46689">
    <property type="entry name" value="Homeodomain-like"/>
    <property type="match status" value="1"/>
</dbReference>
<dbReference type="AlphaFoldDB" id="A0A6N8L122"/>
<dbReference type="Proteomes" id="UP000435036">
    <property type="component" value="Unassembled WGS sequence"/>
</dbReference>
<evidence type="ECO:0000256" key="1">
    <source>
        <dbReference type="ARBA" id="ARBA00023015"/>
    </source>
</evidence>
<evidence type="ECO:0000259" key="5">
    <source>
        <dbReference type="PROSITE" id="PS50977"/>
    </source>
</evidence>
<organism evidence="6 7">
    <name type="scientific">Sphingobacterium humi</name>
    <dbReference type="NCBI Taxonomy" id="1796905"/>
    <lineage>
        <taxon>Bacteria</taxon>
        <taxon>Pseudomonadati</taxon>
        <taxon>Bacteroidota</taxon>
        <taxon>Sphingobacteriia</taxon>
        <taxon>Sphingobacteriales</taxon>
        <taxon>Sphingobacteriaceae</taxon>
        <taxon>Sphingobacterium</taxon>
    </lineage>
</organism>
<keyword evidence="3" id="KW-0804">Transcription</keyword>
<dbReference type="Gene3D" id="1.10.357.10">
    <property type="entry name" value="Tetracycline Repressor, domain 2"/>
    <property type="match status" value="1"/>
</dbReference>
<sequence>MENRKDQIVETALKRFSHFGFHKTTMNEIADDLRITKANLYYYYPDKSSLILDVLNFIIDGIHQEELEIIKKYNNNLIDIIIEILTMKNSFMRKYYVLHITENMDWLKGIDIKCTMEEHYERDMLCVEVLFKKAIEAGELSMDDPKEAAQAFTEIIKGVSLLHTLSDVITGIPNEENIAIILASQIRAARLIFEGRIIRNK</sequence>
<name>A0A6N8L122_9SPHI</name>
<evidence type="ECO:0000256" key="4">
    <source>
        <dbReference type="PROSITE-ProRule" id="PRU00335"/>
    </source>
</evidence>
<feature type="DNA-binding region" description="H-T-H motif" evidence="4">
    <location>
        <begin position="25"/>
        <end position="44"/>
    </location>
</feature>
<dbReference type="GO" id="GO:0003700">
    <property type="term" value="F:DNA-binding transcription factor activity"/>
    <property type="evidence" value="ECO:0007669"/>
    <property type="project" value="TreeGrafter"/>
</dbReference>
<evidence type="ECO:0000313" key="6">
    <source>
        <dbReference type="EMBL" id="MVZ61482.1"/>
    </source>
</evidence>
<dbReference type="OrthoDB" id="9802802at2"/>
<keyword evidence="7" id="KW-1185">Reference proteome</keyword>
<dbReference type="InterPro" id="IPR001647">
    <property type="entry name" value="HTH_TetR"/>
</dbReference>
<dbReference type="PROSITE" id="PS50977">
    <property type="entry name" value="HTH_TETR_2"/>
    <property type="match status" value="1"/>
</dbReference>
<dbReference type="PANTHER" id="PTHR30055">
    <property type="entry name" value="HTH-TYPE TRANSCRIPTIONAL REGULATOR RUTR"/>
    <property type="match status" value="1"/>
</dbReference>
<dbReference type="InterPro" id="IPR039536">
    <property type="entry name" value="TetR_C_Proteobacteria"/>
</dbReference>
<evidence type="ECO:0000256" key="3">
    <source>
        <dbReference type="ARBA" id="ARBA00023163"/>
    </source>
</evidence>
<keyword evidence="2 4" id="KW-0238">DNA-binding</keyword>
<dbReference type="Pfam" id="PF00440">
    <property type="entry name" value="TetR_N"/>
    <property type="match status" value="1"/>
</dbReference>
<dbReference type="PRINTS" id="PR00455">
    <property type="entry name" value="HTHTETR"/>
</dbReference>
<dbReference type="PANTHER" id="PTHR30055:SF234">
    <property type="entry name" value="HTH-TYPE TRANSCRIPTIONAL REGULATOR BETI"/>
    <property type="match status" value="1"/>
</dbReference>
<dbReference type="Pfam" id="PF14246">
    <property type="entry name" value="TetR_C_7"/>
    <property type="match status" value="1"/>
</dbReference>
<dbReference type="InterPro" id="IPR050109">
    <property type="entry name" value="HTH-type_TetR-like_transc_reg"/>
</dbReference>
<evidence type="ECO:0000256" key="2">
    <source>
        <dbReference type="ARBA" id="ARBA00023125"/>
    </source>
</evidence>
<dbReference type="InterPro" id="IPR009057">
    <property type="entry name" value="Homeodomain-like_sf"/>
</dbReference>
<dbReference type="Gene3D" id="1.10.10.60">
    <property type="entry name" value="Homeodomain-like"/>
    <property type="match status" value="1"/>
</dbReference>
<evidence type="ECO:0000313" key="7">
    <source>
        <dbReference type="Proteomes" id="UP000435036"/>
    </source>
</evidence>
<dbReference type="GO" id="GO:0000976">
    <property type="term" value="F:transcription cis-regulatory region binding"/>
    <property type="evidence" value="ECO:0007669"/>
    <property type="project" value="TreeGrafter"/>
</dbReference>
<accession>A0A6N8L122</accession>
<reference evidence="6 7" key="1">
    <citation type="submission" date="2019-12" db="EMBL/GenBank/DDBJ databases">
        <authorList>
            <person name="Dong K."/>
        </authorList>
    </citation>
    <scope>NUCLEOTIDE SEQUENCE [LARGE SCALE GENOMIC DNA]</scope>
    <source>
        <strain evidence="6 7">JCM 31225</strain>
    </source>
</reference>
<dbReference type="RefSeq" id="WP_160368127.1">
    <property type="nucleotide sequence ID" value="NZ_WSQA01000003.1"/>
</dbReference>